<dbReference type="InterPro" id="IPR001611">
    <property type="entry name" value="Leu-rich_rpt"/>
</dbReference>
<organism evidence="4 5">
    <name type="scientific">Aedes albopictus</name>
    <name type="common">Asian tiger mosquito</name>
    <name type="synonym">Stegomyia albopicta</name>
    <dbReference type="NCBI Taxonomy" id="7160"/>
    <lineage>
        <taxon>Eukaryota</taxon>
        <taxon>Metazoa</taxon>
        <taxon>Ecdysozoa</taxon>
        <taxon>Arthropoda</taxon>
        <taxon>Hexapoda</taxon>
        <taxon>Insecta</taxon>
        <taxon>Pterygota</taxon>
        <taxon>Neoptera</taxon>
        <taxon>Endopterygota</taxon>
        <taxon>Diptera</taxon>
        <taxon>Nematocera</taxon>
        <taxon>Culicoidea</taxon>
        <taxon>Culicidae</taxon>
        <taxon>Culicinae</taxon>
        <taxon>Aedini</taxon>
        <taxon>Aedes</taxon>
        <taxon>Stegomyia</taxon>
    </lineage>
</organism>
<evidence type="ECO:0008006" key="6">
    <source>
        <dbReference type="Google" id="ProtNLM"/>
    </source>
</evidence>
<name>A0ABM1ZSV9_AEDAL</name>
<dbReference type="PANTHER" id="PTHR24373:SF261">
    <property type="entry name" value="VASORIN"/>
    <property type="match status" value="1"/>
</dbReference>
<evidence type="ECO:0000256" key="1">
    <source>
        <dbReference type="ARBA" id="ARBA00022614"/>
    </source>
</evidence>
<dbReference type="RefSeq" id="XP_029727597.1">
    <property type="nucleotide sequence ID" value="XM_029871737.2"/>
</dbReference>
<keyword evidence="3" id="KW-0677">Repeat</keyword>
<reference evidence="5" key="1">
    <citation type="journal article" date="2015" name="Proc. Natl. Acad. Sci. U.S.A.">
        <title>Genome sequence of the Asian Tiger mosquito, Aedes albopictus, reveals insights into its biology, genetics, and evolution.</title>
        <authorList>
            <person name="Chen X.G."/>
            <person name="Jiang X."/>
            <person name="Gu J."/>
            <person name="Xu M."/>
            <person name="Wu Y."/>
            <person name="Deng Y."/>
            <person name="Zhang C."/>
            <person name="Bonizzoni M."/>
            <person name="Dermauw W."/>
            <person name="Vontas J."/>
            <person name="Armbruster P."/>
            <person name="Huang X."/>
            <person name="Yang Y."/>
            <person name="Zhang H."/>
            <person name="He W."/>
            <person name="Peng H."/>
            <person name="Liu Y."/>
            <person name="Wu K."/>
            <person name="Chen J."/>
            <person name="Lirakis M."/>
            <person name="Topalis P."/>
            <person name="Van Leeuwen T."/>
            <person name="Hall A.B."/>
            <person name="Jiang X."/>
            <person name="Thorpe C."/>
            <person name="Mueller R.L."/>
            <person name="Sun C."/>
            <person name="Waterhouse R.M."/>
            <person name="Yan G."/>
            <person name="Tu Z.J."/>
            <person name="Fang X."/>
            <person name="James A.A."/>
        </authorList>
    </citation>
    <scope>NUCLEOTIDE SEQUENCE [LARGE SCALE GENOMIC DNA]</scope>
    <source>
        <strain evidence="5">Foshan</strain>
    </source>
</reference>
<dbReference type="Gene3D" id="3.80.10.10">
    <property type="entry name" value="Ribonuclease Inhibitor"/>
    <property type="match status" value="2"/>
</dbReference>
<evidence type="ECO:0000256" key="2">
    <source>
        <dbReference type="ARBA" id="ARBA00022729"/>
    </source>
</evidence>
<proteinExistence type="predicted"/>
<dbReference type="Proteomes" id="UP000069940">
    <property type="component" value="Unassembled WGS sequence"/>
</dbReference>
<keyword evidence="5" id="KW-1185">Reference proteome</keyword>
<dbReference type="Pfam" id="PF13855">
    <property type="entry name" value="LRR_8"/>
    <property type="match status" value="1"/>
</dbReference>
<evidence type="ECO:0000313" key="4">
    <source>
        <dbReference type="EnsemblMetazoa" id="AALFPA23_021357.P31564"/>
    </source>
</evidence>
<dbReference type="EnsemblMetazoa" id="AALFPA23_021357.R31564">
    <property type="protein sequence ID" value="AALFPA23_021357.P31564"/>
    <property type="gene ID" value="AALFPA23_021357"/>
</dbReference>
<evidence type="ECO:0000313" key="5">
    <source>
        <dbReference type="Proteomes" id="UP000069940"/>
    </source>
</evidence>
<dbReference type="GeneID" id="115265793"/>
<dbReference type="SMART" id="SM00369">
    <property type="entry name" value="LRR_TYP"/>
    <property type="match status" value="5"/>
</dbReference>
<sequence>MAHFSWELSVVVFIHTYIDSRLIIKLNVITTAHNQVSIMLRYLIKLFMLSMCHQMRAEVDENNTFVDYRFQNLTSFAITDLSNPVSYIMYLSLRGNNLDRIPNDITKLSSLERLILSENPQITFPPDGSPFLISRSLIDLDCESCDVKVIYNRSLRRLPLLETLRLPNNTIQMIEKRAFQHNTNIRMLDFRHNKLTSLPSTILVGLSKIKHLDLSGNRELAPQDGQPFLESSSLKILKCNNCGFSTTQVVTFSKLPNLQELHLAENRLLVAPCLLPALKALGVYSMKIITDYQRCLRKKFPFVKVLK</sequence>
<dbReference type="PANTHER" id="PTHR24373">
    <property type="entry name" value="SLIT RELATED LEUCINE-RICH REPEAT NEURONAL PROTEIN"/>
    <property type="match status" value="1"/>
</dbReference>
<reference evidence="4" key="2">
    <citation type="submission" date="2025-05" db="UniProtKB">
        <authorList>
            <consortium name="EnsemblMetazoa"/>
        </authorList>
    </citation>
    <scope>IDENTIFICATION</scope>
    <source>
        <strain evidence="4">Foshan</strain>
    </source>
</reference>
<dbReference type="InterPro" id="IPR003591">
    <property type="entry name" value="Leu-rich_rpt_typical-subtyp"/>
</dbReference>
<dbReference type="InterPro" id="IPR050328">
    <property type="entry name" value="Dev_Immune_Receptor"/>
</dbReference>
<protein>
    <recommendedName>
        <fullName evidence="6">Leucine-rich repeat protein</fullName>
    </recommendedName>
</protein>
<accession>A0ABM1ZSV9</accession>
<dbReference type="SUPFAM" id="SSF52058">
    <property type="entry name" value="L domain-like"/>
    <property type="match status" value="1"/>
</dbReference>
<keyword evidence="2" id="KW-0732">Signal</keyword>
<evidence type="ECO:0000256" key="3">
    <source>
        <dbReference type="ARBA" id="ARBA00022737"/>
    </source>
</evidence>
<keyword evidence="1" id="KW-0433">Leucine-rich repeat</keyword>
<dbReference type="InterPro" id="IPR032675">
    <property type="entry name" value="LRR_dom_sf"/>
</dbReference>